<sequence length="1133" mass="124826">MADTPARPSRKGKEKDAATDFQDRMIAFQRKHHAPYVPRSTCSSQILIPSPPTSITRPRDRPERTTLAPISTQVPAGRSPPTASPPRKPTPQQAPHVVVSSANDAPNADDFSRRLHISSSPRQHTARAQGKTLFNPNTDPIPMRRTQEPDAMSESTGSSYARAPAQRQLFDHKRDDPVRFNARSKPPVPTPRSSGDYISSASSYYTPSIASSSFTLSSSTTEGSSDPSSIFDSNRAEPKPSNVFTVQLKKLYRDITSLETKIMRDELDESGEEGRVLLRGAPTEDAESARWQKTIQDHKTFAEMMRQLLGISTAPSVPTSLRNIPEKYNIIVRLWTYGFHKLLENLRRSSLHSIVALEHLQSFIYFAYTFYASLYEEVNLSAFRAGWLEALGDLARYRMAVAAMLPQPAYASSYLTATNASGSGGLTPYPILTPTSTMGNASDNSDMPLARIDDSPSPSVGIVAARNFELEPEKERWRAMAREWYGAGVADTPGAGKLHHHLGLLSREAEGEELRGIYHFTKSMIATHPFSTSRESVLPIWSQAAQARRMQADASAADLFVLLHGMLFTNIQLDDFAAVQGRLLERLAIDAPERREWMMMACVNIAAILEYGRPNGLLRRVGALPMAERTAAAAAVKVKLARKEREGEGMDVDGAPSPALSEASAESCAPLAFTKALELAFAMLTHTAERASRRGAPSAYASVLLTFLATTLKHPGAFAALERAVPWSTLAALLAQAPSRVLRHEGGTSEKLTKRPALPEDWCVRGMAWPGRTLFEKGFWKTDDVVVGKEIEVLNERDPAPMDIDPGKLEDDSDGETGEKIDDDTLRWTRIVWAGARIARCVDGFVWEGGRAWAVRGALAEKVARWEAEKREAREEEARRRSSRRWEDGDEAMDVDEEAAVESESEDDEADSPEVRELKARRRYLRSLLQPSTPQPAPTPRRTKRPAPAPTVRLAPGYTVLVLDTNILLASLPAVQSLIESNRWTIVVPLPVIMELDGLSSAGSALASQARAAVELLITRVRTHSIALKVQTSRGNYLSSLSVRREAVDFDSNEPGAWERSMDDLILRAAVWQAEHWADRSAVLCADGERGRERDTRGASTVVLCSLDRNLRVKARGRGVDAAGERELADLLA</sequence>
<dbReference type="EMBL" id="MU273664">
    <property type="protein sequence ID" value="KAI0029640.1"/>
    <property type="molecule type" value="Genomic_DNA"/>
</dbReference>
<feature type="non-terminal residue" evidence="1">
    <location>
        <position position="1133"/>
    </location>
</feature>
<organism evidence="1 2">
    <name type="scientific">Vararia minispora EC-137</name>
    <dbReference type="NCBI Taxonomy" id="1314806"/>
    <lineage>
        <taxon>Eukaryota</taxon>
        <taxon>Fungi</taxon>
        <taxon>Dikarya</taxon>
        <taxon>Basidiomycota</taxon>
        <taxon>Agaricomycotina</taxon>
        <taxon>Agaricomycetes</taxon>
        <taxon>Russulales</taxon>
        <taxon>Lachnocladiaceae</taxon>
        <taxon>Vararia</taxon>
    </lineage>
</organism>
<reference evidence="1" key="1">
    <citation type="submission" date="2021-02" db="EMBL/GenBank/DDBJ databases">
        <authorList>
            <consortium name="DOE Joint Genome Institute"/>
            <person name="Ahrendt S."/>
            <person name="Looney B.P."/>
            <person name="Miyauchi S."/>
            <person name="Morin E."/>
            <person name="Drula E."/>
            <person name="Courty P.E."/>
            <person name="Chicoki N."/>
            <person name="Fauchery L."/>
            <person name="Kohler A."/>
            <person name="Kuo A."/>
            <person name="Labutti K."/>
            <person name="Pangilinan J."/>
            <person name="Lipzen A."/>
            <person name="Riley R."/>
            <person name="Andreopoulos W."/>
            <person name="He G."/>
            <person name="Johnson J."/>
            <person name="Barry K.W."/>
            <person name="Grigoriev I.V."/>
            <person name="Nagy L."/>
            <person name="Hibbett D."/>
            <person name="Henrissat B."/>
            <person name="Matheny P.B."/>
            <person name="Labbe J."/>
            <person name="Martin F."/>
        </authorList>
    </citation>
    <scope>NUCLEOTIDE SEQUENCE</scope>
    <source>
        <strain evidence="1">EC-137</strain>
    </source>
</reference>
<name>A0ACB8QD80_9AGAM</name>
<evidence type="ECO:0000313" key="1">
    <source>
        <dbReference type="EMBL" id="KAI0029640.1"/>
    </source>
</evidence>
<proteinExistence type="predicted"/>
<evidence type="ECO:0000313" key="2">
    <source>
        <dbReference type="Proteomes" id="UP000814128"/>
    </source>
</evidence>
<comment type="caution">
    <text evidence="1">The sequence shown here is derived from an EMBL/GenBank/DDBJ whole genome shotgun (WGS) entry which is preliminary data.</text>
</comment>
<accession>A0ACB8QD80</accession>
<gene>
    <name evidence="1" type="ORF">K488DRAFT_35566</name>
</gene>
<dbReference type="Proteomes" id="UP000814128">
    <property type="component" value="Unassembled WGS sequence"/>
</dbReference>
<keyword evidence="2" id="KW-1185">Reference proteome</keyword>
<protein>
    <submittedName>
        <fullName evidence="1">Uncharacterized protein</fullName>
    </submittedName>
</protein>
<reference evidence="1" key="2">
    <citation type="journal article" date="2022" name="New Phytol.">
        <title>Evolutionary transition to the ectomycorrhizal habit in the genomes of a hyperdiverse lineage of mushroom-forming fungi.</title>
        <authorList>
            <person name="Looney B."/>
            <person name="Miyauchi S."/>
            <person name="Morin E."/>
            <person name="Drula E."/>
            <person name="Courty P.E."/>
            <person name="Kohler A."/>
            <person name="Kuo A."/>
            <person name="LaButti K."/>
            <person name="Pangilinan J."/>
            <person name="Lipzen A."/>
            <person name="Riley R."/>
            <person name="Andreopoulos W."/>
            <person name="He G."/>
            <person name="Johnson J."/>
            <person name="Nolan M."/>
            <person name="Tritt A."/>
            <person name="Barry K.W."/>
            <person name="Grigoriev I.V."/>
            <person name="Nagy L.G."/>
            <person name="Hibbett D."/>
            <person name="Henrissat B."/>
            <person name="Matheny P.B."/>
            <person name="Labbe J."/>
            <person name="Martin F.M."/>
        </authorList>
    </citation>
    <scope>NUCLEOTIDE SEQUENCE</scope>
    <source>
        <strain evidence="1">EC-137</strain>
    </source>
</reference>